<keyword evidence="3" id="KW-1185">Reference proteome</keyword>
<protein>
    <submittedName>
        <fullName evidence="2">Uncharacterized protein</fullName>
    </submittedName>
</protein>
<evidence type="ECO:0000256" key="1">
    <source>
        <dbReference type="SAM" id="Phobius"/>
    </source>
</evidence>
<sequence>MHFGSGNEEQALSTLNAQSCIVIFTILVIAVIVFIIVVAYLTLSHLTLRASPTSIVNTFIFPEFNVLQNFHQYHCLYAISEIDWGLSDTQFTNVYKIFKSKEGLKDLMYRQIEKYCYYFHTLLSKRDSLIRQTI</sequence>
<evidence type="ECO:0000313" key="2">
    <source>
        <dbReference type="EnsemblMetazoa" id="GPPI013483-PA"/>
    </source>
</evidence>
<keyword evidence="1" id="KW-0812">Transmembrane</keyword>
<keyword evidence="1" id="KW-0472">Membrane</keyword>
<dbReference type="AlphaFoldDB" id="A0A1B0AZ16"/>
<evidence type="ECO:0000313" key="3">
    <source>
        <dbReference type="Proteomes" id="UP000092460"/>
    </source>
</evidence>
<reference evidence="2" key="2">
    <citation type="submission" date="2020-05" db="UniProtKB">
        <authorList>
            <consortium name="EnsemblMetazoa"/>
        </authorList>
    </citation>
    <scope>IDENTIFICATION</scope>
    <source>
        <strain evidence="2">IAEA</strain>
    </source>
</reference>
<keyword evidence="1" id="KW-1133">Transmembrane helix</keyword>
<dbReference type="Proteomes" id="UP000092460">
    <property type="component" value="Unassembled WGS sequence"/>
</dbReference>
<proteinExistence type="predicted"/>
<dbReference type="EMBL" id="JXJN01006112">
    <property type="status" value="NOT_ANNOTATED_CDS"/>
    <property type="molecule type" value="Genomic_DNA"/>
</dbReference>
<feature type="transmembrane region" description="Helical" evidence="1">
    <location>
        <begin position="21"/>
        <end position="43"/>
    </location>
</feature>
<accession>A0A1B0AZ16</accession>
<dbReference type="EnsemblMetazoa" id="GPPI013483-RA">
    <property type="protein sequence ID" value="GPPI013483-PA"/>
    <property type="gene ID" value="GPPI013483"/>
</dbReference>
<reference evidence="3" key="1">
    <citation type="submission" date="2015-01" db="EMBL/GenBank/DDBJ databases">
        <authorList>
            <person name="Aksoy S."/>
            <person name="Warren W."/>
            <person name="Wilson R.K."/>
        </authorList>
    </citation>
    <scope>NUCLEOTIDE SEQUENCE [LARGE SCALE GENOMIC DNA]</scope>
    <source>
        <strain evidence="3">IAEA</strain>
    </source>
</reference>
<name>A0A1B0AZ16_9MUSC</name>
<dbReference type="VEuPathDB" id="VectorBase:GPPI013483"/>
<organism evidence="2 3">
    <name type="scientific">Glossina palpalis gambiensis</name>
    <dbReference type="NCBI Taxonomy" id="67801"/>
    <lineage>
        <taxon>Eukaryota</taxon>
        <taxon>Metazoa</taxon>
        <taxon>Ecdysozoa</taxon>
        <taxon>Arthropoda</taxon>
        <taxon>Hexapoda</taxon>
        <taxon>Insecta</taxon>
        <taxon>Pterygota</taxon>
        <taxon>Neoptera</taxon>
        <taxon>Endopterygota</taxon>
        <taxon>Diptera</taxon>
        <taxon>Brachycera</taxon>
        <taxon>Muscomorpha</taxon>
        <taxon>Hippoboscoidea</taxon>
        <taxon>Glossinidae</taxon>
        <taxon>Glossina</taxon>
    </lineage>
</organism>